<evidence type="ECO:0000313" key="6">
    <source>
        <dbReference type="Proteomes" id="UP001152622"/>
    </source>
</evidence>
<dbReference type="GO" id="GO:0005634">
    <property type="term" value="C:nucleus"/>
    <property type="evidence" value="ECO:0007669"/>
    <property type="project" value="UniProtKB-SubCell"/>
</dbReference>
<feature type="compositionally biased region" description="Basic residues" evidence="3">
    <location>
        <begin position="18"/>
        <end position="30"/>
    </location>
</feature>
<dbReference type="Gene3D" id="1.10.10.10">
    <property type="entry name" value="Winged helix-like DNA-binding domain superfamily/Winged helix DNA-binding domain"/>
    <property type="match status" value="1"/>
</dbReference>
<evidence type="ECO:0000256" key="2">
    <source>
        <dbReference type="RuleBase" id="RU003894"/>
    </source>
</evidence>
<comment type="caution">
    <text evidence="5">The sequence shown here is derived from an EMBL/GenBank/DDBJ whole genome shotgun (WGS) entry which is preliminary data.</text>
</comment>
<feature type="compositionally biased region" description="Low complexity" evidence="3">
    <location>
        <begin position="1"/>
        <end position="17"/>
    </location>
</feature>
<proteinExistence type="inferred from homology"/>
<sequence>MAEVAPPTAATVAPAKAPKNKTASKPRKKALAANGYDVEKNNSRVNLAVRTLVTKGALVQTKGIGASGSFKVNRNQLDAKTKSVKKAVPKAKKAIAVKNAASKKPAIKKSQKKVSKPKAKKSPKKRTKGPKKAAKAMATPKKAKSKSARKTTTKVVKAKVAKPKPTKARKAVSKK</sequence>
<feature type="region of interest" description="Disordered" evidence="3">
    <location>
        <begin position="81"/>
        <end position="175"/>
    </location>
</feature>
<evidence type="ECO:0000256" key="1">
    <source>
        <dbReference type="ARBA" id="ARBA00023125"/>
    </source>
</evidence>
<dbReference type="OrthoDB" id="10070184at2759"/>
<keyword evidence="6" id="KW-1185">Reference proteome</keyword>
<organism evidence="5 6">
    <name type="scientific">Synaphobranchus kaupii</name>
    <name type="common">Kaup's arrowtooth eel</name>
    <dbReference type="NCBI Taxonomy" id="118154"/>
    <lineage>
        <taxon>Eukaryota</taxon>
        <taxon>Metazoa</taxon>
        <taxon>Chordata</taxon>
        <taxon>Craniata</taxon>
        <taxon>Vertebrata</taxon>
        <taxon>Euteleostomi</taxon>
        <taxon>Actinopterygii</taxon>
        <taxon>Neopterygii</taxon>
        <taxon>Teleostei</taxon>
        <taxon>Anguilliformes</taxon>
        <taxon>Synaphobranchidae</taxon>
        <taxon>Synaphobranchus</taxon>
    </lineage>
</organism>
<dbReference type="InterPro" id="IPR036388">
    <property type="entry name" value="WH-like_DNA-bd_sf"/>
</dbReference>
<feature type="compositionally biased region" description="Basic residues" evidence="3">
    <location>
        <begin position="105"/>
        <end position="134"/>
    </location>
</feature>
<feature type="compositionally biased region" description="Basic residues" evidence="3">
    <location>
        <begin position="141"/>
        <end position="175"/>
    </location>
</feature>
<dbReference type="GO" id="GO:0030527">
    <property type="term" value="F:structural constituent of chromatin"/>
    <property type="evidence" value="ECO:0007669"/>
    <property type="project" value="InterPro"/>
</dbReference>
<gene>
    <name evidence="5" type="ORF">SKAU_G00246640</name>
</gene>
<dbReference type="InterPro" id="IPR005819">
    <property type="entry name" value="H1/H5"/>
</dbReference>
<dbReference type="SUPFAM" id="SSF46785">
    <property type="entry name" value="Winged helix' DNA-binding domain"/>
    <property type="match status" value="1"/>
</dbReference>
<dbReference type="GO" id="GO:0003677">
    <property type="term" value="F:DNA binding"/>
    <property type="evidence" value="ECO:0007669"/>
    <property type="project" value="UniProtKB-KW"/>
</dbReference>
<keyword evidence="2" id="KW-0158">Chromosome</keyword>
<dbReference type="GO" id="GO:0006334">
    <property type="term" value="P:nucleosome assembly"/>
    <property type="evidence" value="ECO:0007669"/>
    <property type="project" value="InterPro"/>
</dbReference>
<dbReference type="Pfam" id="PF00538">
    <property type="entry name" value="Linker_histone"/>
    <property type="match status" value="1"/>
</dbReference>
<comment type="similarity">
    <text evidence="2">Belongs to the histone H1/H5 family.</text>
</comment>
<accession>A0A9Q1IPE4</accession>
<comment type="subcellular location">
    <subcellularLocation>
        <location evidence="2">Nucleus</location>
    </subcellularLocation>
</comment>
<dbReference type="InterPro" id="IPR005818">
    <property type="entry name" value="Histone_H1/H5_H15"/>
</dbReference>
<feature type="region of interest" description="Disordered" evidence="3">
    <location>
        <begin position="1"/>
        <end position="36"/>
    </location>
</feature>
<evidence type="ECO:0000256" key="3">
    <source>
        <dbReference type="SAM" id="MobiDB-lite"/>
    </source>
</evidence>
<dbReference type="GO" id="GO:0000786">
    <property type="term" value="C:nucleosome"/>
    <property type="evidence" value="ECO:0007669"/>
    <property type="project" value="InterPro"/>
</dbReference>
<dbReference type="InterPro" id="IPR036390">
    <property type="entry name" value="WH_DNA-bd_sf"/>
</dbReference>
<dbReference type="AlphaFoldDB" id="A0A9Q1IPE4"/>
<reference evidence="5" key="1">
    <citation type="journal article" date="2023" name="Science">
        <title>Genome structures resolve the early diversification of teleost fishes.</title>
        <authorList>
            <person name="Parey E."/>
            <person name="Louis A."/>
            <person name="Montfort J."/>
            <person name="Bouchez O."/>
            <person name="Roques C."/>
            <person name="Iampietro C."/>
            <person name="Lluch J."/>
            <person name="Castinel A."/>
            <person name="Donnadieu C."/>
            <person name="Desvignes T."/>
            <person name="Floi Bucao C."/>
            <person name="Jouanno E."/>
            <person name="Wen M."/>
            <person name="Mejri S."/>
            <person name="Dirks R."/>
            <person name="Jansen H."/>
            <person name="Henkel C."/>
            <person name="Chen W.J."/>
            <person name="Zahm M."/>
            <person name="Cabau C."/>
            <person name="Klopp C."/>
            <person name="Thompson A.W."/>
            <person name="Robinson-Rechavi M."/>
            <person name="Braasch I."/>
            <person name="Lecointre G."/>
            <person name="Bobe J."/>
            <person name="Postlethwait J.H."/>
            <person name="Berthelot C."/>
            <person name="Roest Crollius H."/>
            <person name="Guiguen Y."/>
        </authorList>
    </citation>
    <scope>NUCLEOTIDE SEQUENCE</scope>
    <source>
        <strain evidence="5">WJC10195</strain>
    </source>
</reference>
<evidence type="ECO:0000259" key="4">
    <source>
        <dbReference type="PROSITE" id="PS51504"/>
    </source>
</evidence>
<keyword evidence="1 2" id="KW-0238">DNA-binding</keyword>
<feature type="domain" description="H15" evidence="4">
    <location>
        <begin position="1"/>
        <end position="74"/>
    </location>
</feature>
<dbReference type="Proteomes" id="UP001152622">
    <property type="component" value="Chromosome 9"/>
</dbReference>
<dbReference type="PRINTS" id="PR00624">
    <property type="entry name" value="HISTONEH5"/>
</dbReference>
<protein>
    <recommendedName>
        <fullName evidence="4">H15 domain-containing protein</fullName>
    </recommendedName>
</protein>
<dbReference type="EMBL" id="JAINUF010000009">
    <property type="protein sequence ID" value="KAJ8349534.1"/>
    <property type="molecule type" value="Genomic_DNA"/>
</dbReference>
<dbReference type="PROSITE" id="PS51504">
    <property type="entry name" value="H15"/>
    <property type="match status" value="1"/>
</dbReference>
<keyword evidence="2" id="KW-0539">Nucleus</keyword>
<evidence type="ECO:0000313" key="5">
    <source>
        <dbReference type="EMBL" id="KAJ8349534.1"/>
    </source>
</evidence>
<name>A0A9Q1IPE4_SYNKA</name>
<feature type="compositionally biased region" description="Basic residues" evidence="3">
    <location>
        <begin position="82"/>
        <end position="95"/>
    </location>
</feature>